<dbReference type="EMBL" id="FNZQ01000008">
    <property type="protein sequence ID" value="SEL71012.1"/>
    <property type="molecule type" value="Genomic_DNA"/>
</dbReference>
<dbReference type="InterPro" id="IPR003593">
    <property type="entry name" value="AAA+_ATPase"/>
</dbReference>
<dbReference type="NCBIfam" id="NF007739">
    <property type="entry name" value="PRK10419.1"/>
    <property type="match status" value="2"/>
</dbReference>
<dbReference type="OrthoDB" id="7793371at2"/>
<gene>
    <name evidence="7" type="ORF">SAMN04488526_3324</name>
</gene>
<dbReference type="GO" id="GO:0005524">
    <property type="term" value="F:ATP binding"/>
    <property type="evidence" value="ECO:0007669"/>
    <property type="project" value="UniProtKB-KW"/>
</dbReference>
<dbReference type="InterPro" id="IPR003439">
    <property type="entry name" value="ABC_transporter-like_ATP-bd"/>
</dbReference>
<dbReference type="Pfam" id="PF00005">
    <property type="entry name" value="ABC_tran"/>
    <property type="match status" value="2"/>
</dbReference>
<dbReference type="AlphaFoldDB" id="A0A1H7SEG8"/>
<evidence type="ECO:0000259" key="6">
    <source>
        <dbReference type="PROSITE" id="PS50893"/>
    </source>
</evidence>
<dbReference type="InterPro" id="IPR013563">
    <property type="entry name" value="Oligopep_ABC_C"/>
</dbReference>
<dbReference type="GO" id="GO:0016887">
    <property type="term" value="F:ATP hydrolysis activity"/>
    <property type="evidence" value="ECO:0007669"/>
    <property type="project" value="InterPro"/>
</dbReference>
<dbReference type="InterPro" id="IPR027417">
    <property type="entry name" value="P-loop_NTPase"/>
</dbReference>
<dbReference type="NCBIfam" id="NF008453">
    <property type="entry name" value="PRK11308.1"/>
    <property type="match status" value="2"/>
</dbReference>
<name>A0A1H7SEG8_9RHOB</name>
<evidence type="ECO:0000256" key="2">
    <source>
        <dbReference type="ARBA" id="ARBA00005417"/>
    </source>
</evidence>
<evidence type="ECO:0000313" key="8">
    <source>
        <dbReference type="Proteomes" id="UP000199283"/>
    </source>
</evidence>
<keyword evidence="3" id="KW-0813">Transport</keyword>
<dbReference type="SUPFAM" id="SSF52540">
    <property type="entry name" value="P-loop containing nucleoside triphosphate hydrolases"/>
    <property type="match status" value="2"/>
</dbReference>
<dbReference type="PROSITE" id="PS00211">
    <property type="entry name" value="ABC_TRANSPORTER_1"/>
    <property type="match status" value="2"/>
</dbReference>
<protein>
    <submittedName>
        <fullName evidence="7">Peptide/nickel transport system ATP-binding protein</fullName>
    </submittedName>
</protein>
<keyword evidence="5 7" id="KW-0067">ATP-binding</keyword>
<dbReference type="Gene3D" id="3.40.50.300">
    <property type="entry name" value="P-loop containing nucleotide triphosphate hydrolases"/>
    <property type="match status" value="2"/>
</dbReference>
<dbReference type="Proteomes" id="UP000199283">
    <property type="component" value="Unassembled WGS sequence"/>
</dbReference>
<dbReference type="Pfam" id="PF08352">
    <property type="entry name" value="oligo_HPY"/>
    <property type="match status" value="2"/>
</dbReference>
<comment type="similarity">
    <text evidence="2">Belongs to the ABC transporter superfamily.</text>
</comment>
<keyword evidence="4" id="KW-0547">Nucleotide-binding</keyword>
<dbReference type="CDD" id="cd03257">
    <property type="entry name" value="ABC_NikE_OppD_transporters"/>
    <property type="match status" value="2"/>
</dbReference>
<evidence type="ECO:0000256" key="4">
    <source>
        <dbReference type="ARBA" id="ARBA00022741"/>
    </source>
</evidence>
<dbReference type="RefSeq" id="WP_092764880.1">
    <property type="nucleotide sequence ID" value="NZ_FNZQ01000008.1"/>
</dbReference>
<comment type="subcellular location">
    <subcellularLocation>
        <location evidence="1">Cell inner membrane</location>
        <topology evidence="1">Peripheral membrane protein</topology>
    </subcellularLocation>
</comment>
<evidence type="ECO:0000256" key="1">
    <source>
        <dbReference type="ARBA" id="ARBA00004417"/>
    </source>
</evidence>
<dbReference type="GO" id="GO:0005886">
    <property type="term" value="C:plasma membrane"/>
    <property type="evidence" value="ECO:0007669"/>
    <property type="project" value="UniProtKB-SubCell"/>
</dbReference>
<dbReference type="GO" id="GO:0015833">
    <property type="term" value="P:peptide transport"/>
    <property type="evidence" value="ECO:0007669"/>
    <property type="project" value="InterPro"/>
</dbReference>
<dbReference type="PANTHER" id="PTHR43776">
    <property type="entry name" value="TRANSPORT ATP-BINDING PROTEIN"/>
    <property type="match status" value="1"/>
</dbReference>
<feature type="domain" description="ABC transporter" evidence="6">
    <location>
        <begin position="2"/>
        <end position="247"/>
    </location>
</feature>
<organism evidence="7 8">
    <name type="scientific">Jannaschia helgolandensis</name>
    <dbReference type="NCBI Taxonomy" id="188906"/>
    <lineage>
        <taxon>Bacteria</taxon>
        <taxon>Pseudomonadati</taxon>
        <taxon>Pseudomonadota</taxon>
        <taxon>Alphaproteobacteria</taxon>
        <taxon>Rhodobacterales</taxon>
        <taxon>Roseobacteraceae</taxon>
        <taxon>Jannaschia</taxon>
    </lineage>
</organism>
<dbReference type="PROSITE" id="PS50893">
    <property type="entry name" value="ABC_TRANSPORTER_2"/>
    <property type="match status" value="2"/>
</dbReference>
<keyword evidence="8" id="KW-1185">Reference proteome</keyword>
<evidence type="ECO:0000313" key="7">
    <source>
        <dbReference type="EMBL" id="SEL71012.1"/>
    </source>
</evidence>
<dbReference type="SMART" id="SM00382">
    <property type="entry name" value="AAA"/>
    <property type="match status" value="2"/>
</dbReference>
<dbReference type="PANTHER" id="PTHR43776:SF7">
    <property type="entry name" value="D,D-DIPEPTIDE TRANSPORT ATP-BINDING PROTEIN DDPF-RELATED"/>
    <property type="match status" value="1"/>
</dbReference>
<dbReference type="InterPro" id="IPR050319">
    <property type="entry name" value="ABC_transp_ATP-bind"/>
</dbReference>
<reference evidence="7 8" key="1">
    <citation type="submission" date="2016-10" db="EMBL/GenBank/DDBJ databases">
        <authorList>
            <person name="de Groot N.N."/>
        </authorList>
    </citation>
    <scope>NUCLEOTIDE SEQUENCE [LARGE SCALE GENOMIC DNA]</scope>
    <source>
        <strain evidence="7 8">DSM 14858</strain>
    </source>
</reference>
<dbReference type="InterPro" id="IPR017871">
    <property type="entry name" value="ABC_transporter-like_CS"/>
</dbReference>
<evidence type="ECO:0000256" key="5">
    <source>
        <dbReference type="ARBA" id="ARBA00022840"/>
    </source>
</evidence>
<feature type="domain" description="ABC transporter" evidence="6">
    <location>
        <begin position="266"/>
        <end position="500"/>
    </location>
</feature>
<proteinExistence type="inferred from homology"/>
<dbReference type="STRING" id="188906.SAMN04488526_3324"/>
<accession>A0A1H7SEG8</accession>
<dbReference type="GO" id="GO:0055085">
    <property type="term" value="P:transmembrane transport"/>
    <property type="evidence" value="ECO:0007669"/>
    <property type="project" value="UniProtKB-ARBA"/>
</dbReference>
<evidence type="ECO:0000256" key="3">
    <source>
        <dbReference type="ARBA" id="ARBA00022448"/>
    </source>
</evidence>
<sequence length="513" mass="55335">MIELADLSLSIHGMPILRNVDLTVASGEITGLVGESGSGKSMTALAMIGLLPSGATTTGAITLDGRDLTHLRERDWLGIRGTDIGMIFQEPMTALNPVQTIGAQVSETLRLRGTPRPEALRIARDRLDRVGLASIPLDRYPHELSGGQRQRVCIALAIAHRPRLLIADEPTTALDVTTQADILDLLRGLVRDGSDDGMALLLITHDLGVVAGLADHVAVMRHGEIVERGRTETLFRTHAHAYTRDLLSASRPLPRAARTIAPSPVLQATDITRSYGGFRAVADVNLTLNRGECLGLVGESGCGKSTLARALLGLEPVQGGRIDLLGKPGGTAMTRADRAKISVVFQDPYGSFNPRWTVRKLVQEPFHLTGCPRDAEARATDALNQVGLTVGDLDKYPHEFSGGQRQRIAIARALITEPEVLVLDEAVSALDVRVRAQVLALLENLQERLGLAYLFITHDLTVVRAIADRILIMRAGRIVEQGKTAQVFDAPQHDYTRTLIAAAPVIPADWLAA</sequence>